<keyword evidence="3" id="KW-1185">Reference proteome</keyword>
<comment type="caution">
    <text evidence="2">The sequence shown here is derived from an EMBL/GenBank/DDBJ whole genome shotgun (WGS) entry which is preliminary data.</text>
</comment>
<dbReference type="Proteomes" id="UP000652681">
    <property type="component" value="Unassembled WGS sequence"/>
</dbReference>
<dbReference type="AlphaFoldDB" id="A0A8J6U223"/>
<gene>
    <name evidence="2" type="ORF">H9Y05_05685</name>
</gene>
<proteinExistence type="predicted"/>
<sequence>MRRWIIFLLFSCLLTSSWSQSVMETRELTISNSFDNLTIQSYAAQGELKVRELFEYLRLASVETNTSEFNRQLTMNIEQLFSESVVHLSGIENKQPVYTVAKWLEDWKDAHVGVTSMKLTDSELKNSCWIYTYQLNYTINGKKKTATMKVNVNFQPQTKTFGTTRKEVWELKIKEIDFT</sequence>
<reference evidence="2" key="1">
    <citation type="submission" date="2020-09" db="EMBL/GenBank/DDBJ databases">
        <title>Taishania pollutisoli gen. nov., sp. nov., Isolated from Tetrabromobisphenol A-Contaminated Soil.</title>
        <authorList>
            <person name="Chen Q."/>
        </authorList>
    </citation>
    <scope>NUCLEOTIDE SEQUENCE</scope>
    <source>
        <strain evidence="2">CZZ-1</strain>
    </source>
</reference>
<dbReference type="RefSeq" id="WP_163490280.1">
    <property type="nucleotide sequence ID" value="NZ_JACVEL010000003.1"/>
</dbReference>
<name>A0A8J6U223_9FLAO</name>
<organism evidence="2 3">
    <name type="scientific">Taishania pollutisoli</name>
    <dbReference type="NCBI Taxonomy" id="2766479"/>
    <lineage>
        <taxon>Bacteria</taxon>
        <taxon>Pseudomonadati</taxon>
        <taxon>Bacteroidota</taxon>
        <taxon>Flavobacteriia</taxon>
        <taxon>Flavobacteriales</taxon>
        <taxon>Crocinitomicaceae</taxon>
        <taxon>Taishania</taxon>
    </lineage>
</organism>
<dbReference type="EMBL" id="JACVEL010000003">
    <property type="protein sequence ID" value="MBC9811965.1"/>
    <property type="molecule type" value="Genomic_DNA"/>
</dbReference>
<evidence type="ECO:0000313" key="2">
    <source>
        <dbReference type="EMBL" id="MBC9811965.1"/>
    </source>
</evidence>
<feature type="chain" id="PRO_5035276256" evidence="1">
    <location>
        <begin position="22"/>
        <end position="179"/>
    </location>
</feature>
<feature type="signal peptide" evidence="1">
    <location>
        <begin position="1"/>
        <end position="21"/>
    </location>
</feature>
<accession>A0A8J6U223</accession>
<evidence type="ECO:0000256" key="1">
    <source>
        <dbReference type="SAM" id="SignalP"/>
    </source>
</evidence>
<protein>
    <submittedName>
        <fullName evidence="2">Uncharacterized protein</fullName>
    </submittedName>
</protein>
<keyword evidence="1" id="KW-0732">Signal</keyword>
<evidence type="ECO:0000313" key="3">
    <source>
        <dbReference type="Proteomes" id="UP000652681"/>
    </source>
</evidence>